<organism evidence="1 2">
    <name type="scientific">Denitromonas halophila</name>
    <dbReference type="NCBI Taxonomy" id="1629404"/>
    <lineage>
        <taxon>Bacteria</taxon>
        <taxon>Pseudomonadati</taxon>
        <taxon>Pseudomonadota</taxon>
        <taxon>Betaproteobacteria</taxon>
        <taxon>Rhodocyclales</taxon>
        <taxon>Zoogloeaceae</taxon>
        <taxon>Denitromonas</taxon>
    </lineage>
</organism>
<dbReference type="RefSeq" id="WP_144309001.1">
    <property type="nucleotide sequence ID" value="NZ_VMNK01000006.1"/>
</dbReference>
<dbReference type="Pfam" id="PF23148">
    <property type="entry name" value="Gp77"/>
    <property type="match status" value="1"/>
</dbReference>
<proteinExistence type="predicted"/>
<evidence type="ECO:0000313" key="2">
    <source>
        <dbReference type="Proteomes" id="UP000319502"/>
    </source>
</evidence>
<dbReference type="Proteomes" id="UP000319502">
    <property type="component" value="Unassembled WGS sequence"/>
</dbReference>
<comment type="caution">
    <text evidence="1">The sequence shown here is derived from an EMBL/GenBank/DDBJ whole genome shotgun (WGS) entry which is preliminary data.</text>
</comment>
<dbReference type="AlphaFoldDB" id="A0A557QX86"/>
<protein>
    <submittedName>
        <fullName evidence="1">Uncharacterized protein</fullName>
    </submittedName>
</protein>
<dbReference type="EMBL" id="VMNK01000006">
    <property type="protein sequence ID" value="TVO57528.1"/>
    <property type="molecule type" value="Genomic_DNA"/>
</dbReference>
<evidence type="ECO:0000313" key="1">
    <source>
        <dbReference type="EMBL" id="TVO57528.1"/>
    </source>
</evidence>
<dbReference type="InterPro" id="IPR056928">
    <property type="entry name" value="Gp77-like"/>
</dbReference>
<keyword evidence="2" id="KW-1185">Reference proteome</keyword>
<reference evidence="1 2" key="1">
    <citation type="submission" date="2019-07" db="EMBL/GenBank/DDBJ databases">
        <title>The pathways for chlorine oxyanion respiration interact through the shared metabolite chlorate.</title>
        <authorList>
            <person name="Barnum T.P."/>
            <person name="Cheng Y."/>
            <person name="Hill K.A."/>
            <person name="Lucas L.N."/>
            <person name="Carlson H.K."/>
            <person name="Coates J.D."/>
        </authorList>
    </citation>
    <scope>NUCLEOTIDE SEQUENCE [LARGE SCALE GENOMIC DNA]</scope>
    <source>
        <strain evidence="1 2">SFB-3</strain>
    </source>
</reference>
<gene>
    <name evidence="1" type="ORF">FHP91_07580</name>
</gene>
<name>A0A557QX86_9RHOO</name>
<accession>A0A557QX86</accession>
<sequence length="101" mass="10519">MRAFEPRRPGEAVTLTFDYTGQIPAGVTIVSVDPCDASVLRGTDANPAAVLVGAPALVGVEVLQRVSGGAVGVDYLLVARVVLSDGQSRELPAVQSVRRVF</sequence>